<dbReference type="Proteomes" id="UP001189757">
    <property type="component" value="Unassembled WGS sequence"/>
</dbReference>
<dbReference type="EMBL" id="CATZLL010000024">
    <property type="protein sequence ID" value="CAJ0822564.1"/>
    <property type="molecule type" value="Genomic_DNA"/>
</dbReference>
<name>A0ABN9JVH6_9RALS</name>
<keyword evidence="2" id="KW-1185">Reference proteome</keyword>
<organism evidence="1 2">
    <name type="scientific">Ralstonia flaminis</name>
    <dbReference type="NCBI Taxonomy" id="3058597"/>
    <lineage>
        <taxon>Bacteria</taxon>
        <taxon>Pseudomonadati</taxon>
        <taxon>Pseudomonadota</taxon>
        <taxon>Betaproteobacteria</taxon>
        <taxon>Burkholderiales</taxon>
        <taxon>Burkholderiaceae</taxon>
        <taxon>Ralstonia</taxon>
    </lineage>
</organism>
<sequence>MRQLTQLVVLVNLKLRVRNAIVAGDIHPALGKLAALVVRVVVINTSGISRLDCLAVQIVLRVGVAVSGLARRSVAVHRSRRGSGGVLGLQHNVAVGIAPEFRQRRERGAVVGAGAGGGRHCTDAAQYVVVGVRFAASRVGHAGLVADRVVGVRGRQVAARARPVGRRAVFNVDTRLAGLAIGTVKSVRGGTVIRRTGRRTVADLRPAARRDGVCVLRLRHDVACSVEVLGGQIAQRVHCGNLIAPQVEIVGGGRPVVGSGIAQLADLHGVAKGVVRRARGLACREILSTRSGTGIVGKCLWLHELHHTTQLVVGGQNRAVKAVVHPRGIDGTFHCRARGCAGRVGEGGARQTGTGGITHQARYLAKCVARVAGDIALGIHFVEQLAGGVVRLRAAVARNVLAAHGIAEDVVVGLGRERHDRVATSSATVLAIGRHVAQRLGVHAHRRERRSDLAAQRVVLVARGALFRPPGCFSTRNQVAKAVVLITRDDRYADVLRHLQAAVRPTRRHRDRGHQRRCFLGQSTHCIVGVRPDSAQLVGIGQLLAQAVVGVRFRTTQRVGAGDEVARGVVRVGIRLIQRGGAHHGCADRICVGSHRRGNGKCVLRGPNNLADAVVLRLFHIAERVDRVDLPVAGVVAAALDPVIRRICTQKPTQRRQCRRDG</sequence>
<reference evidence="1 2" key="1">
    <citation type="submission" date="2023-07" db="EMBL/GenBank/DDBJ databases">
        <authorList>
            <person name="Peeters C."/>
        </authorList>
    </citation>
    <scope>NUCLEOTIDE SEQUENCE [LARGE SCALE GENOMIC DNA]</scope>
    <source>
        <strain evidence="1 2">LMG 18101</strain>
    </source>
</reference>
<accession>A0ABN9JVH6</accession>
<evidence type="ECO:0000313" key="2">
    <source>
        <dbReference type="Proteomes" id="UP001189757"/>
    </source>
</evidence>
<comment type="caution">
    <text evidence="1">The sequence shown here is derived from an EMBL/GenBank/DDBJ whole genome shotgun (WGS) entry which is preliminary data.</text>
</comment>
<protein>
    <submittedName>
        <fullName evidence="1">Uncharacterized protein</fullName>
    </submittedName>
</protein>
<gene>
    <name evidence="1" type="ORF">LMG18101_05070</name>
</gene>
<proteinExistence type="predicted"/>
<evidence type="ECO:0000313" key="1">
    <source>
        <dbReference type="EMBL" id="CAJ0822564.1"/>
    </source>
</evidence>